<gene>
    <name evidence="3" type="ORF">ACFFVF_10845</name>
</gene>
<evidence type="ECO:0000259" key="2">
    <source>
        <dbReference type="Pfam" id="PF21068"/>
    </source>
</evidence>
<dbReference type="RefSeq" id="WP_236457110.1">
    <property type="nucleotide sequence ID" value="NZ_CBCSGE010000017.1"/>
</dbReference>
<organism evidence="3 4">
    <name type="scientific">Flavobacterium jumunjinense</name>
    <dbReference type="NCBI Taxonomy" id="998845"/>
    <lineage>
        <taxon>Bacteria</taxon>
        <taxon>Pseudomonadati</taxon>
        <taxon>Bacteroidota</taxon>
        <taxon>Flavobacteriia</taxon>
        <taxon>Flavobacteriales</taxon>
        <taxon>Flavobacteriaceae</taxon>
        <taxon>Flavobacterium</taxon>
    </lineage>
</organism>
<dbReference type="Pfam" id="PF21068">
    <property type="entry name" value="ATPgraspMvdD"/>
    <property type="match status" value="1"/>
</dbReference>
<evidence type="ECO:0000313" key="3">
    <source>
        <dbReference type="EMBL" id="MFB9097015.1"/>
    </source>
</evidence>
<dbReference type="Gene3D" id="3.30.470.20">
    <property type="entry name" value="ATP-grasp fold, B domain"/>
    <property type="match status" value="1"/>
</dbReference>
<dbReference type="PANTHER" id="PTHR21621:SF0">
    <property type="entry name" value="BETA-CITRYLGLUTAMATE SYNTHASE B-RELATED"/>
    <property type="match status" value="1"/>
</dbReference>
<dbReference type="InterPro" id="IPR013651">
    <property type="entry name" value="ATP-grasp_RimK-type"/>
</dbReference>
<feature type="domain" description="MvdD-like pre-ATP grasp" evidence="2">
    <location>
        <begin position="1"/>
        <end position="118"/>
    </location>
</feature>
<dbReference type="SUPFAM" id="SSF56059">
    <property type="entry name" value="Glutathione synthetase ATP-binding domain-like"/>
    <property type="match status" value="1"/>
</dbReference>
<sequence length="330" mass="38099">MILCISHSKDYYTIDSVIKRLKELGEDVYRLNSDNFSEKLSFSYQNIAGEPLLEIIDGDIRFTADDIKAVWYRKIWPIEIPENLDKAYRSIYVQEYSAMRNMFFESLKNKDWINLIETDHSIGENKFEQLRIAKQSGLAIPETIFTNNGATVERFFYDVCKKELIAKLNGSLSRSMSGSASFFPTTLVEEDQIEELKATLAYCPMIFQRKIEKEYELRVIYIDGIFYAGKINATLSETGKTDWRATKEGNVGWAIYELPEKITHSITKMMNTMGLVFGAIDVIKQKDGQYVFLEVNPQGEWGMLQRDLGYPIGETIANKLVERKNRKNNI</sequence>
<comment type="caution">
    <text evidence="3">The sequence shown here is derived from an EMBL/GenBank/DDBJ whole genome shotgun (WGS) entry which is preliminary data.</text>
</comment>
<proteinExistence type="predicted"/>
<evidence type="ECO:0000259" key="1">
    <source>
        <dbReference type="Pfam" id="PF08443"/>
    </source>
</evidence>
<dbReference type="EMBL" id="JBHMEY010000031">
    <property type="protein sequence ID" value="MFB9097015.1"/>
    <property type="molecule type" value="Genomic_DNA"/>
</dbReference>
<name>A0ABV5GQ63_9FLAO</name>
<dbReference type="Proteomes" id="UP001589607">
    <property type="component" value="Unassembled WGS sequence"/>
</dbReference>
<dbReference type="PANTHER" id="PTHR21621">
    <property type="entry name" value="RIBOSOMAL PROTEIN S6 MODIFICATION PROTEIN"/>
    <property type="match status" value="1"/>
</dbReference>
<protein>
    <submittedName>
        <fullName evidence="3">MvdC/MvdD family ATP grasp protein</fullName>
    </submittedName>
</protein>
<dbReference type="InterPro" id="IPR048936">
    <property type="entry name" value="MvdD-like_ATPgrasp"/>
</dbReference>
<accession>A0ABV5GQ63</accession>
<evidence type="ECO:0000313" key="4">
    <source>
        <dbReference type="Proteomes" id="UP001589607"/>
    </source>
</evidence>
<feature type="domain" description="ATP-grasp fold RimK-type" evidence="1">
    <location>
        <begin position="126"/>
        <end position="318"/>
    </location>
</feature>
<reference evidence="3 4" key="1">
    <citation type="submission" date="2024-09" db="EMBL/GenBank/DDBJ databases">
        <authorList>
            <person name="Sun Q."/>
            <person name="Mori K."/>
        </authorList>
    </citation>
    <scope>NUCLEOTIDE SEQUENCE [LARGE SCALE GENOMIC DNA]</scope>
    <source>
        <strain evidence="3 4">CECT 7955</strain>
    </source>
</reference>
<dbReference type="Pfam" id="PF08443">
    <property type="entry name" value="RimK"/>
    <property type="match status" value="1"/>
</dbReference>
<keyword evidence="4" id="KW-1185">Reference proteome</keyword>